<accession>A0ABV5ZWK6</accession>
<sequence>MRPRRFYGLDRALAGIQFLLDEAEVRVLLHEDGDFVGEESNHFGFGDE</sequence>
<comment type="caution">
    <text evidence="1">The sequence shown here is derived from an EMBL/GenBank/DDBJ whole genome shotgun (WGS) entry which is preliminary data.</text>
</comment>
<evidence type="ECO:0000313" key="2">
    <source>
        <dbReference type="Proteomes" id="UP001589693"/>
    </source>
</evidence>
<dbReference type="RefSeq" id="WP_377852577.1">
    <property type="nucleotide sequence ID" value="NZ_JBHLZU010000011.1"/>
</dbReference>
<reference evidence="1 2" key="1">
    <citation type="submission" date="2024-09" db="EMBL/GenBank/DDBJ databases">
        <authorList>
            <person name="Sun Q."/>
            <person name="Mori K."/>
        </authorList>
    </citation>
    <scope>NUCLEOTIDE SEQUENCE [LARGE SCALE GENOMIC DNA]</scope>
    <source>
        <strain evidence="1 2">TBRC 7907</strain>
    </source>
</reference>
<dbReference type="Proteomes" id="UP001589693">
    <property type="component" value="Unassembled WGS sequence"/>
</dbReference>
<proteinExistence type="predicted"/>
<name>A0ABV5ZWK6_9PSEU</name>
<gene>
    <name evidence="1" type="ORF">ACFFQA_15165</name>
</gene>
<organism evidence="1 2">
    <name type="scientific">Allokutzneria oryzae</name>
    <dbReference type="NCBI Taxonomy" id="1378989"/>
    <lineage>
        <taxon>Bacteria</taxon>
        <taxon>Bacillati</taxon>
        <taxon>Actinomycetota</taxon>
        <taxon>Actinomycetes</taxon>
        <taxon>Pseudonocardiales</taxon>
        <taxon>Pseudonocardiaceae</taxon>
        <taxon>Allokutzneria</taxon>
    </lineage>
</organism>
<evidence type="ECO:0000313" key="1">
    <source>
        <dbReference type="EMBL" id="MFB9905275.1"/>
    </source>
</evidence>
<dbReference type="EMBL" id="JBHLZU010000011">
    <property type="protein sequence ID" value="MFB9905275.1"/>
    <property type="molecule type" value="Genomic_DNA"/>
</dbReference>
<protein>
    <submittedName>
        <fullName evidence="1">Uncharacterized protein</fullName>
    </submittedName>
</protein>
<keyword evidence="2" id="KW-1185">Reference proteome</keyword>